<dbReference type="Gene3D" id="3.40.30.10">
    <property type="entry name" value="Glutaredoxin"/>
    <property type="match status" value="1"/>
</dbReference>
<dbReference type="GO" id="GO:0045454">
    <property type="term" value="P:cell redox homeostasis"/>
    <property type="evidence" value="ECO:0007669"/>
    <property type="project" value="TreeGrafter"/>
</dbReference>
<proteinExistence type="inferred from homology"/>
<reference evidence="14 15" key="1">
    <citation type="submission" date="2011-05" db="EMBL/GenBank/DDBJ databases">
        <title>Complete sequence of Thioalkalimicrobium cyclicum ALM1.</title>
        <authorList>
            <consortium name="US DOE Joint Genome Institute"/>
            <person name="Lucas S."/>
            <person name="Han J."/>
            <person name="Lapidus A."/>
            <person name="Cheng J.-F."/>
            <person name="Goodwin L."/>
            <person name="Pitluck S."/>
            <person name="Peters L."/>
            <person name="Mikhailova N."/>
            <person name="Davenport K."/>
            <person name="Han C."/>
            <person name="Tapia R."/>
            <person name="Land M."/>
            <person name="Hauser L."/>
            <person name="Kyrpides N."/>
            <person name="Ivanova N."/>
            <person name="Pagani I."/>
            <person name="Kappler U."/>
            <person name="Woyke T."/>
        </authorList>
    </citation>
    <scope>NUCLEOTIDE SEQUENCE [LARGE SCALE GENOMIC DNA]</scope>
    <source>
        <strain evidence="15">DSM 14477 / JCM 11371 / ALM1</strain>
    </source>
</reference>
<dbReference type="InterPro" id="IPR013766">
    <property type="entry name" value="Thioredoxin_domain"/>
</dbReference>
<keyword evidence="15" id="KW-1185">Reference proteome</keyword>
<evidence type="ECO:0000256" key="10">
    <source>
        <dbReference type="ARBA" id="ARBA00038489"/>
    </source>
</evidence>
<evidence type="ECO:0000256" key="1">
    <source>
        <dbReference type="ARBA" id="ARBA00003330"/>
    </source>
</evidence>
<protein>
    <recommendedName>
        <fullName evidence="3">thioredoxin-dependent peroxiredoxin</fullName>
        <ecNumber evidence="3">1.11.1.24</ecNumber>
    </recommendedName>
    <alternativeName>
        <fullName evidence="9">Thioredoxin peroxidase</fullName>
    </alternativeName>
    <alternativeName>
        <fullName evidence="11">Thioredoxin-dependent peroxiredoxin Bcp</fullName>
    </alternativeName>
</protein>
<evidence type="ECO:0000256" key="3">
    <source>
        <dbReference type="ARBA" id="ARBA00013017"/>
    </source>
</evidence>
<dbReference type="AlphaFoldDB" id="F6DCM3"/>
<evidence type="ECO:0000256" key="7">
    <source>
        <dbReference type="ARBA" id="ARBA00023157"/>
    </source>
</evidence>
<evidence type="ECO:0000256" key="12">
    <source>
        <dbReference type="ARBA" id="ARBA00049091"/>
    </source>
</evidence>
<feature type="domain" description="Thioredoxin" evidence="13">
    <location>
        <begin position="7"/>
        <end position="158"/>
    </location>
</feature>
<dbReference type="eggNOG" id="COG1225">
    <property type="taxonomic scope" value="Bacteria"/>
</dbReference>
<evidence type="ECO:0000256" key="4">
    <source>
        <dbReference type="ARBA" id="ARBA00022559"/>
    </source>
</evidence>
<keyword evidence="4" id="KW-0575">Peroxidase</keyword>
<comment type="similarity">
    <text evidence="10">Belongs to the peroxiredoxin family. BCP/PrxQ subfamily.</text>
</comment>
<dbReference type="RefSeq" id="WP_013835387.1">
    <property type="nucleotide sequence ID" value="NC_015581.1"/>
</dbReference>
<dbReference type="STRING" id="717773.Thicy_0837"/>
<sequence length="158" mass="18275">MDFAAQTDQQLRLQTFSLPATPDQVISEQTLLGQHTVLYFYPKDNTPGCTQQGQDFRDLYPAFVKQNCHVYGVSKDSLKQHQSFKEKYNFPFELISDPEEKLCKAFKVIKLKKNFGKEYMGIERSTFLLNPQGDVIASWRKVRVPNHAQDVLKKLTQV</sequence>
<dbReference type="InterPro" id="IPR000866">
    <property type="entry name" value="AhpC/TSA"/>
</dbReference>
<evidence type="ECO:0000313" key="15">
    <source>
        <dbReference type="Proteomes" id="UP000009232"/>
    </source>
</evidence>
<dbReference type="SUPFAM" id="SSF52833">
    <property type="entry name" value="Thioredoxin-like"/>
    <property type="match status" value="1"/>
</dbReference>
<keyword evidence="7" id="KW-1015">Disulfide bond</keyword>
<comment type="subunit">
    <text evidence="2">Monomer.</text>
</comment>
<dbReference type="InterPro" id="IPR050924">
    <property type="entry name" value="Peroxiredoxin_BCP/PrxQ"/>
</dbReference>
<comment type="function">
    <text evidence="1">Thiol-specific peroxidase that catalyzes the reduction of hydrogen peroxide and organic hydroperoxides to water and alcohols, respectively. Plays a role in cell protection against oxidative stress by detoxifying peroxides and as sensor of hydrogen peroxide-mediated signaling events.</text>
</comment>
<dbReference type="InterPro" id="IPR036249">
    <property type="entry name" value="Thioredoxin-like_sf"/>
</dbReference>
<evidence type="ECO:0000259" key="13">
    <source>
        <dbReference type="PROSITE" id="PS51352"/>
    </source>
</evidence>
<evidence type="ECO:0000256" key="6">
    <source>
        <dbReference type="ARBA" id="ARBA00023002"/>
    </source>
</evidence>
<dbReference type="GO" id="GO:0034599">
    <property type="term" value="P:cellular response to oxidative stress"/>
    <property type="evidence" value="ECO:0007669"/>
    <property type="project" value="TreeGrafter"/>
</dbReference>
<keyword evidence="8" id="KW-0676">Redox-active center</keyword>
<accession>F6DCM3</accession>
<dbReference type="HOGENOM" id="CLU_042529_14_1_6"/>
<evidence type="ECO:0000256" key="8">
    <source>
        <dbReference type="ARBA" id="ARBA00023284"/>
    </source>
</evidence>
<dbReference type="PANTHER" id="PTHR42801:SF4">
    <property type="entry name" value="AHPC_TSA FAMILY PROTEIN"/>
    <property type="match status" value="1"/>
</dbReference>
<dbReference type="EMBL" id="CP002776">
    <property type="protein sequence ID" value="AEG31609.1"/>
    <property type="molecule type" value="Genomic_DNA"/>
</dbReference>
<evidence type="ECO:0000256" key="2">
    <source>
        <dbReference type="ARBA" id="ARBA00011245"/>
    </source>
</evidence>
<keyword evidence="6" id="KW-0560">Oxidoreductase</keyword>
<dbReference type="FunFam" id="3.40.30.10:FF:000007">
    <property type="entry name" value="Thioredoxin-dependent thiol peroxidase"/>
    <property type="match status" value="1"/>
</dbReference>
<comment type="catalytic activity">
    <reaction evidence="12">
        <text>a hydroperoxide + [thioredoxin]-dithiol = an alcohol + [thioredoxin]-disulfide + H2O</text>
        <dbReference type="Rhea" id="RHEA:62620"/>
        <dbReference type="Rhea" id="RHEA-COMP:10698"/>
        <dbReference type="Rhea" id="RHEA-COMP:10700"/>
        <dbReference type="ChEBI" id="CHEBI:15377"/>
        <dbReference type="ChEBI" id="CHEBI:29950"/>
        <dbReference type="ChEBI" id="CHEBI:30879"/>
        <dbReference type="ChEBI" id="CHEBI:35924"/>
        <dbReference type="ChEBI" id="CHEBI:50058"/>
        <dbReference type="EC" id="1.11.1.24"/>
    </reaction>
</comment>
<dbReference type="OrthoDB" id="9812811at2"/>
<dbReference type="EC" id="1.11.1.24" evidence="3"/>
<dbReference type="GO" id="GO:0005737">
    <property type="term" value="C:cytoplasm"/>
    <property type="evidence" value="ECO:0007669"/>
    <property type="project" value="TreeGrafter"/>
</dbReference>
<dbReference type="CDD" id="cd03017">
    <property type="entry name" value="PRX_BCP"/>
    <property type="match status" value="1"/>
</dbReference>
<dbReference type="Proteomes" id="UP000009232">
    <property type="component" value="Chromosome"/>
</dbReference>
<evidence type="ECO:0000256" key="5">
    <source>
        <dbReference type="ARBA" id="ARBA00022862"/>
    </source>
</evidence>
<evidence type="ECO:0000256" key="9">
    <source>
        <dbReference type="ARBA" id="ARBA00032824"/>
    </source>
</evidence>
<evidence type="ECO:0000256" key="11">
    <source>
        <dbReference type="ARBA" id="ARBA00042639"/>
    </source>
</evidence>
<evidence type="ECO:0000313" key="14">
    <source>
        <dbReference type="EMBL" id="AEG31609.1"/>
    </source>
</evidence>
<gene>
    <name evidence="14" type="ordered locus">Thicy_0837</name>
</gene>
<dbReference type="KEGG" id="tcy:Thicy_0837"/>
<dbReference type="PROSITE" id="PS51352">
    <property type="entry name" value="THIOREDOXIN_2"/>
    <property type="match status" value="1"/>
</dbReference>
<dbReference type="GO" id="GO:0008379">
    <property type="term" value="F:thioredoxin peroxidase activity"/>
    <property type="evidence" value="ECO:0007669"/>
    <property type="project" value="TreeGrafter"/>
</dbReference>
<name>F6DCM3_THICA</name>
<dbReference type="PANTHER" id="PTHR42801">
    <property type="entry name" value="THIOREDOXIN-DEPENDENT PEROXIDE REDUCTASE"/>
    <property type="match status" value="1"/>
</dbReference>
<organism evidence="14 15">
    <name type="scientific">Thiomicrospira cyclica (strain DSM 14477 / JCM 11371 / ALM1)</name>
    <name type="common">Thioalkalimicrobium cyclicum</name>
    <dbReference type="NCBI Taxonomy" id="717773"/>
    <lineage>
        <taxon>Bacteria</taxon>
        <taxon>Pseudomonadati</taxon>
        <taxon>Pseudomonadota</taxon>
        <taxon>Gammaproteobacteria</taxon>
        <taxon>Thiotrichales</taxon>
        <taxon>Piscirickettsiaceae</taxon>
        <taxon>Thiomicrospira</taxon>
    </lineage>
</organism>
<keyword evidence="5" id="KW-0049">Antioxidant</keyword>
<dbReference type="Pfam" id="PF00578">
    <property type="entry name" value="AhpC-TSA"/>
    <property type="match status" value="1"/>
</dbReference>